<evidence type="ECO:0000313" key="1">
    <source>
        <dbReference type="EMBL" id="MCA9302411.1"/>
    </source>
</evidence>
<evidence type="ECO:0000313" key="2">
    <source>
        <dbReference type="Proteomes" id="UP000714817"/>
    </source>
</evidence>
<sequence>MAIFEGETPYTNSTRFELIEQGTGGVKIIVYIAGKAGVGLEIEAEILRFYGPSPAVARGGDLFVSSVRTTTGFGLEIFSPKAVLPATTGSSGPFQLRPKILELPLWFTQDKGKDTARSNNHFDVTYLSILATQPEASLVGYDENLRRWRFNDPKVKVNVGLFNQIILQRQHDEIFYRDGLPPRKYILQRNI</sequence>
<comment type="caution">
    <text evidence="1">The sequence shown here is derived from an EMBL/GenBank/DDBJ whole genome shotgun (WGS) entry which is preliminary data.</text>
</comment>
<dbReference type="AlphaFoldDB" id="A0A955E1J0"/>
<reference evidence="1" key="2">
    <citation type="journal article" date="2021" name="Microbiome">
        <title>Successional dynamics and alternative stable states in a saline activated sludge microbial community over 9 years.</title>
        <authorList>
            <person name="Wang Y."/>
            <person name="Ye J."/>
            <person name="Ju F."/>
            <person name="Liu L."/>
            <person name="Boyd J.A."/>
            <person name="Deng Y."/>
            <person name="Parks D.H."/>
            <person name="Jiang X."/>
            <person name="Yin X."/>
            <person name="Woodcroft B.J."/>
            <person name="Tyson G.W."/>
            <person name="Hugenholtz P."/>
            <person name="Polz M.F."/>
            <person name="Zhang T."/>
        </authorList>
    </citation>
    <scope>NUCLEOTIDE SEQUENCE</scope>
    <source>
        <strain evidence="1">HKST-UBA80</strain>
    </source>
</reference>
<accession>A0A955E1J0</accession>
<gene>
    <name evidence="1" type="ORF">KDA10_03585</name>
</gene>
<dbReference type="Proteomes" id="UP000714817">
    <property type="component" value="Unassembled WGS sequence"/>
</dbReference>
<name>A0A955E1J0_UNCKA</name>
<organism evidence="1 2">
    <name type="scientific">candidate division WWE3 bacterium</name>
    <dbReference type="NCBI Taxonomy" id="2053526"/>
    <lineage>
        <taxon>Bacteria</taxon>
        <taxon>Katanobacteria</taxon>
    </lineage>
</organism>
<reference evidence="1" key="1">
    <citation type="submission" date="2020-04" db="EMBL/GenBank/DDBJ databases">
        <authorList>
            <person name="Zhang T."/>
        </authorList>
    </citation>
    <scope>NUCLEOTIDE SEQUENCE</scope>
    <source>
        <strain evidence="1">HKST-UBA80</strain>
    </source>
</reference>
<protein>
    <submittedName>
        <fullName evidence="1">Uncharacterized protein</fullName>
    </submittedName>
</protein>
<proteinExistence type="predicted"/>
<dbReference type="EMBL" id="JAGQNY010000015">
    <property type="protein sequence ID" value="MCA9302411.1"/>
    <property type="molecule type" value="Genomic_DNA"/>
</dbReference>